<dbReference type="AlphaFoldDB" id="A0A667YKV2"/>
<name>A0A667YKV2_9TELE</name>
<dbReference type="InParanoid" id="A0A667YKV2"/>
<reference evidence="2" key="3">
    <citation type="submission" date="2025-09" db="UniProtKB">
        <authorList>
            <consortium name="Ensembl"/>
        </authorList>
    </citation>
    <scope>IDENTIFICATION</scope>
</reference>
<protein>
    <submittedName>
        <fullName evidence="2">Uncharacterized protein</fullName>
    </submittedName>
</protein>
<organism evidence="2 3">
    <name type="scientific">Myripristis murdjan</name>
    <name type="common">pinecone soldierfish</name>
    <dbReference type="NCBI Taxonomy" id="586833"/>
    <lineage>
        <taxon>Eukaryota</taxon>
        <taxon>Metazoa</taxon>
        <taxon>Chordata</taxon>
        <taxon>Craniata</taxon>
        <taxon>Vertebrata</taxon>
        <taxon>Euteleostomi</taxon>
        <taxon>Actinopterygii</taxon>
        <taxon>Neopterygii</taxon>
        <taxon>Teleostei</taxon>
        <taxon>Neoteleostei</taxon>
        <taxon>Acanthomorphata</taxon>
        <taxon>Holocentriformes</taxon>
        <taxon>Holocentridae</taxon>
        <taxon>Myripristis</taxon>
    </lineage>
</organism>
<reference evidence="2" key="2">
    <citation type="submission" date="2025-08" db="UniProtKB">
        <authorList>
            <consortium name="Ensembl"/>
        </authorList>
    </citation>
    <scope>IDENTIFICATION</scope>
</reference>
<sequence length="82" mass="9657">YLSVRDSTLSYTETAPPHYPSPPHITPRDYTGELLLHYYYCMGTYTNLIVDNVANQRPPMFLFYLGLMTEMSLSHKRKMFFI</sequence>
<feature type="compositionally biased region" description="Polar residues" evidence="1">
    <location>
        <begin position="1"/>
        <end position="13"/>
    </location>
</feature>
<keyword evidence="3" id="KW-1185">Reference proteome</keyword>
<accession>A0A667YKV2</accession>
<dbReference type="Proteomes" id="UP000472263">
    <property type="component" value="Chromosome 3"/>
</dbReference>
<proteinExistence type="predicted"/>
<dbReference type="Ensembl" id="ENSMMDT00005029210.1">
    <property type="protein sequence ID" value="ENSMMDP00005028527.1"/>
    <property type="gene ID" value="ENSMMDG00005013629.1"/>
</dbReference>
<reference evidence="2" key="1">
    <citation type="submission" date="2019-06" db="EMBL/GenBank/DDBJ databases">
        <authorList>
            <consortium name="Wellcome Sanger Institute Data Sharing"/>
        </authorList>
    </citation>
    <scope>NUCLEOTIDE SEQUENCE [LARGE SCALE GENOMIC DNA]</scope>
</reference>
<evidence type="ECO:0000313" key="2">
    <source>
        <dbReference type="Ensembl" id="ENSMMDP00005028527.1"/>
    </source>
</evidence>
<evidence type="ECO:0000256" key="1">
    <source>
        <dbReference type="SAM" id="MobiDB-lite"/>
    </source>
</evidence>
<feature type="region of interest" description="Disordered" evidence="1">
    <location>
        <begin position="1"/>
        <end position="23"/>
    </location>
</feature>
<evidence type="ECO:0000313" key="3">
    <source>
        <dbReference type="Proteomes" id="UP000472263"/>
    </source>
</evidence>